<evidence type="ECO:0000259" key="4">
    <source>
        <dbReference type="Pfam" id="PF01509"/>
    </source>
</evidence>
<sequence>MSFLRIISIDKPKGWTSFDVVRFVKRQFQEKKIGHLGTLDPMATGVLPVFLGQATRLIPLFNNVDKTYRAICKFGESTDTYDAEGTVTQTLDPSFLNTQEVTKAVYSFLGQQEQQTPAFSAAKVNGVPAYKLARKGMKVPVKIRTVTFHELEVESVELPFVQFKVHCSKGTYIRTLVNDLGLLLKVGAHLTSLERLACGAWFHSDNSVTIEQLKQMESDPDVPWISPLKLLNHLYTVSATSQMLTDIKHGRRVEVPEPPDTEKNTEKYAEYEFYAESKQIQTKVLDSGHNLVAIGYLMWENDVCYFQPSKVFI</sequence>
<dbReference type="EMBL" id="UINC01001994">
    <property type="protein sequence ID" value="SUZ91670.1"/>
    <property type="molecule type" value="Genomic_DNA"/>
</dbReference>
<protein>
    <recommendedName>
        <fullName evidence="1">tRNA pseudouridine(55) synthase</fullName>
        <ecNumber evidence="1">5.4.99.25</ecNumber>
    </recommendedName>
</protein>
<dbReference type="InterPro" id="IPR002501">
    <property type="entry name" value="PsdUridine_synth_N"/>
</dbReference>
<feature type="domain" description="Pseudouridine synthase II N-terminal" evidence="4">
    <location>
        <begin position="25"/>
        <end position="173"/>
    </location>
</feature>
<dbReference type="Pfam" id="PF01509">
    <property type="entry name" value="TruB_N"/>
    <property type="match status" value="1"/>
</dbReference>
<dbReference type="Gene3D" id="3.30.2350.10">
    <property type="entry name" value="Pseudouridine synthase"/>
    <property type="match status" value="1"/>
</dbReference>
<name>A0A381RIM8_9ZZZZ</name>
<organism evidence="6">
    <name type="scientific">marine metagenome</name>
    <dbReference type="NCBI Taxonomy" id="408172"/>
    <lineage>
        <taxon>unclassified sequences</taxon>
        <taxon>metagenomes</taxon>
        <taxon>ecological metagenomes</taxon>
    </lineage>
</organism>
<keyword evidence="3" id="KW-0413">Isomerase</keyword>
<gene>
    <name evidence="6" type="ORF">METZ01_LOCUS44524</name>
</gene>
<evidence type="ECO:0000256" key="2">
    <source>
        <dbReference type="ARBA" id="ARBA00022694"/>
    </source>
</evidence>
<accession>A0A381RIM8</accession>
<dbReference type="PANTHER" id="PTHR13767">
    <property type="entry name" value="TRNA-PSEUDOURIDINE SYNTHASE"/>
    <property type="match status" value="1"/>
</dbReference>
<dbReference type="Pfam" id="PF16198">
    <property type="entry name" value="TruB_C_2"/>
    <property type="match status" value="1"/>
</dbReference>
<feature type="domain" description="tRNA pseudouridylate synthase B C-terminal" evidence="5">
    <location>
        <begin position="174"/>
        <end position="215"/>
    </location>
</feature>
<dbReference type="AlphaFoldDB" id="A0A381RIM8"/>
<dbReference type="NCBIfam" id="TIGR00431">
    <property type="entry name" value="TruB"/>
    <property type="match status" value="1"/>
</dbReference>
<dbReference type="GO" id="GO:0006400">
    <property type="term" value="P:tRNA modification"/>
    <property type="evidence" value="ECO:0007669"/>
    <property type="project" value="TreeGrafter"/>
</dbReference>
<evidence type="ECO:0000256" key="3">
    <source>
        <dbReference type="ARBA" id="ARBA00023235"/>
    </source>
</evidence>
<evidence type="ECO:0000313" key="6">
    <source>
        <dbReference type="EMBL" id="SUZ91670.1"/>
    </source>
</evidence>
<dbReference type="PANTHER" id="PTHR13767:SF2">
    <property type="entry name" value="PSEUDOURIDYLATE SYNTHASE TRUB1"/>
    <property type="match status" value="1"/>
</dbReference>
<proteinExistence type="inferred from homology"/>
<keyword evidence="2" id="KW-0819">tRNA processing</keyword>
<dbReference type="InterPro" id="IPR014780">
    <property type="entry name" value="tRNA_psdUridine_synth_TruB"/>
</dbReference>
<dbReference type="HAMAP" id="MF_01080">
    <property type="entry name" value="TruB_bact"/>
    <property type="match status" value="1"/>
</dbReference>
<dbReference type="GO" id="GO:0160148">
    <property type="term" value="F:tRNA pseudouridine(55) synthase activity"/>
    <property type="evidence" value="ECO:0007669"/>
    <property type="project" value="UniProtKB-EC"/>
</dbReference>
<dbReference type="GO" id="GO:0003723">
    <property type="term" value="F:RNA binding"/>
    <property type="evidence" value="ECO:0007669"/>
    <property type="project" value="InterPro"/>
</dbReference>
<dbReference type="GO" id="GO:1990481">
    <property type="term" value="P:mRNA pseudouridine synthesis"/>
    <property type="evidence" value="ECO:0007669"/>
    <property type="project" value="TreeGrafter"/>
</dbReference>
<evidence type="ECO:0000256" key="1">
    <source>
        <dbReference type="ARBA" id="ARBA00012787"/>
    </source>
</evidence>
<reference evidence="6" key="1">
    <citation type="submission" date="2018-05" db="EMBL/GenBank/DDBJ databases">
        <authorList>
            <person name="Lanie J.A."/>
            <person name="Ng W.-L."/>
            <person name="Kazmierczak K.M."/>
            <person name="Andrzejewski T.M."/>
            <person name="Davidsen T.M."/>
            <person name="Wayne K.J."/>
            <person name="Tettelin H."/>
            <person name="Glass J.I."/>
            <person name="Rusch D."/>
            <person name="Podicherti R."/>
            <person name="Tsui H.-C.T."/>
            <person name="Winkler M.E."/>
        </authorList>
    </citation>
    <scope>NUCLEOTIDE SEQUENCE</scope>
</reference>
<dbReference type="EC" id="5.4.99.25" evidence="1"/>
<dbReference type="CDD" id="cd02573">
    <property type="entry name" value="PseudoU_synth_EcTruB"/>
    <property type="match status" value="1"/>
</dbReference>
<evidence type="ECO:0000259" key="5">
    <source>
        <dbReference type="Pfam" id="PF16198"/>
    </source>
</evidence>
<dbReference type="InterPro" id="IPR032819">
    <property type="entry name" value="TruB_C"/>
</dbReference>
<dbReference type="SUPFAM" id="SSF55120">
    <property type="entry name" value="Pseudouridine synthase"/>
    <property type="match status" value="1"/>
</dbReference>
<dbReference type="InterPro" id="IPR020103">
    <property type="entry name" value="PsdUridine_synth_cat_dom_sf"/>
</dbReference>